<organism evidence="2 3">
    <name type="scientific">bacterium (Candidatus Gribaldobacteria) CG_4_10_14_0_2_um_filter_36_18</name>
    <dbReference type="NCBI Taxonomy" id="2014264"/>
    <lineage>
        <taxon>Bacteria</taxon>
        <taxon>Candidatus Gribaldobacteria</taxon>
    </lineage>
</organism>
<feature type="transmembrane region" description="Helical" evidence="1">
    <location>
        <begin position="7"/>
        <end position="30"/>
    </location>
</feature>
<protein>
    <recommendedName>
        <fullName evidence="4">Serine protease</fullName>
    </recommendedName>
</protein>
<keyword evidence="1" id="KW-0812">Transmembrane</keyword>
<comment type="caution">
    <text evidence="2">The sequence shown here is derived from an EMBL/GenBank/DDBJ whole genome shotgun (WGS) entry which is preliminary data.</text>
</comment>
<keyword evidence="1" id="KW-0472">Membrane</keyword>
<sequence length="230" mass="25672">MKNIFKIIAVLTLGAIGGMLFQAFILPYLINHPYFGNLSFVKNLKREVIVNSVEKIVIEENTALEEAFEKVEKAVVGINNGSGLIITSDGLIITLADLLPKTENYLFWEGEKINFEVSRKDLEQNLALIKIERNNLPVCRFADLAELKIGQRVFLVGVIIENKILKKIVNEGIIKIIDESAIRTNIFEKSILKGSSLFNIKGEVLGLNTIDSEGKIIAIPITEIRKFAGF</sequence>
<dbReference type="Gene3D" id="2.40.10.120">
    <property type="match status" value="1"/>
</dbReference>
<reference evidence="3" key="1">
    <citation type="submission" date="2017-09" db="EMBL/GenBank/DDBJ databases">
        <title>Depth-based differentiation of microbial function through sediment-hosted aquifers and enrichment of novel symbionts in the deep terrestrial subsurface.</title>
        <authorList>
            <person name="Probst A.J."/>
            <person name="Ladd B."/>
            <person name="Jarett J.K."/>
            <person name="Geller-Mcgrath D.E."/>
            <person name="Sieber C.M.K."/>
            <person name="Emerson J.B."/>
            <person name="Anantharaman K."/>
            <person name="Thomas B.C."/>
            <person name="Malmstrom R."/>
            <person name="Stieglmeier M."/>
            <person name="Klingl A."/>
            <person name="Woyke T."/>
            <person name="Ryan C.M."/>
            <person name="Banfield J.F."/>
        </authorList>
    </citation>
    <scope>NUCLEOTIDE SEQUENCE [LARGE SCALE GENOMIC DNA]</scope>
</reference>
<evidence type="ECO:0000313" key="2">
    <source>
        <dbReference type="EMBL" id="PJA02496.1"/>
    </source>
</evidence>
<dbReference type="AlphaFoldDB" id="A0A2M7VL46"/>
<dbReference type="Proteomes" id="UP000231469">
    <property type="component" value="Unassembled WGS sequence"/>
</dbReference>
<keyword evidence="1" id="KW-1133">Transmembrane helix</keyword>
<proteinExistence type="predicted"/>
<dbReference type="InterPro" id="IPR009003">
    <property type="entry name" value="Peptidase_S1_PA"/>
</dbReference>
<name>A0A2M7VL46_9BACT</name>
<dbReference type="SUPFAM" id="SSF50494">
    <property type="entry name" value="Trypsin-like serine proteases"/>
    <property type="match status" value="1"/>
</dbReference>
<dbReference type="Pfam" id="PF13365">
    <property type="entry name" value="Trypsin_2"/>
    <property type="match status" value="1"/>
</dbReference>
<accession>A0A2M7VL46</accession>
<gene>
    <name evidence="2" type="ORF">COX73_00475</name>
</gene>
<dbReference type="PANTHER" id="PTHR22939">
    <property type="entry name" value="SERINE PROTEASE FAMILY S1C HTRA-RELATED"/>
    <property type="match status" value="1"/>
</dbReference>
<evidence type="ECO:0008006" key="4">
    <source>
        <dbReference type="Google" id="ProtNLM"/>
    </source>
</evidence>
<dbReference type="PANTHER" id="PTHR22939:SF129">
    <property type="entry name" value="SERINE PROTEASE HTRA2, MITOCHONDRIAL"/>
    <property type="match status" value="1"/>
</dbReference>
<evidence type="ECO:0000256" key="1">
    <source>
        <dbReference type="SAM" id="Phobius"/>
    </source>
</evidence>
<dbReference type="EMBL" id="PFPS01000021">
    <property type="protein sequence ID" value="PJA02496.1"/>
    <property type="molecule type" value="Genomic_DNA"/>
</dbReference>
<evidence type="ECO:0000313" key="3">
    <source>
        <dbReference type="Proteomes" id="UP000231469"/>
    </source>
</evidence>